<dbReference type="HAMAP" id="MF_00457">
    <property type="entry name" value="UPF0173"/>
    <property type="match status" value="1"/>
</dbReference>
<evidence type="ECO:0000256" key="3">
    <source>
        <dbReference type="SAM" id="SignalP"/>
    </source>
</evidence>
<dbReference type="Pfam" id="PF12706">
    <property type="entry name" value="Lactamase_B_2"/>
    <property type="match status" value="1"/>
</dbReference>
<dbReference type="Proteomes" id="UP001254848">
    <property type="component" value="Unassembled WGS sequence"/>
</dbReference>
<keyword evidence="3" id="KW-0732">Signal</keyword>
<protein>
    <recommendedName>
        <fullName evidence="2">UPF0173 metal-dependent hydrolase Q4T40_16580</fullName>
    </recommendedName>
</protein>
<dbReference type="GO" id="GO:0016787">
    <property type="term" value="F:hydrolase activity"/>
    <property type="evidence" value="ECO:0007669"/>
    <property type="project" value="UniProtKB-KW"/>
</dbReference>
<keyword evidence="1 2" id="KW-0378">Hydrolase</keyword>
<comment type="caution">
    <text evidence="5">The sequence shown here is derived from an EMBL/GenBank/DDBJ whole genome shotgun (WGS) entry which is preliminary data.</text>
</comment>
<accession>A0ABU3P1D6</accession>
<keyword evidence="6" id="KW-1185">Reference proteome</keyword>
<dbReference type="InterPro" id="IPR001279">
    <property type="entry name" value="Metallo-B-lactamas"/>
</dbReference>
<dbReference type="PANTHER" id="PTHR43546">
    <property type="entry name" value="UPF0173 METAL-DEPENDENT HYDROLASE MJ1163-RELATED"/>
    <property type="match status" value="1"/>
</dbReference>
<feature type="signal peptide" evidence="3">
    <location>
        <begin position="1"/>
        <end position="23"/>
    </location>
</feature>
<dbReference type="SUPFAM" id="SSF56281">
    <property type="entry name" value="Metallo-hydrolase/oxidoreductase"/>
    <property type="match status" value="1"/>
</dbReference>
<name>A0ABU3P1D6_9FIRM</name>
<gene>
    <name evidence="5" type="ORF">Q4T40_16580</name>
</gene>
<evidence type="ECO:0000313" key="6">
    <source>
        <dbReference type="Proteomes" id="UP001254848"/>
    </source>
</evidence>
<proteinExistence type="inferred from homology"/>
<evidence type="ECO:0000256" key="2">
    <source>
        <dbReference type="HAMAP-Rule" id="MF_00457"/>
    </source>
</evidence>
<dbReference type="Gene3D" id="3.60.15.10">
    <property type="entry name" value="Ribonuclease Z/Hydroxyacylglutathione hydrolase-like"/>
    <property type="match status" value="1"/>
</dbReference>
<dbReference type="EMBL" id="JAUOZS010000001">
    <property type="protein sequence ID" value="MDT8902859.1"/>
    <property type="molecule type" value="Genomic_DNA"/>
</dbReference>
<dbReference type="InterPro" id="IPR022877">
    <property type="entry name" value="UPF0173"/>
</dbReference>
<dbReference type="InterPro" id="IPR050114">
    <property type="entry name" value="UPF0173_UPF0282_UlaG_hydrolase"/>
</dbReference>
<feature type="chain" id="PRO_5047219379" description="UPF0173 metal-dependent hydrolase Q4T40_16580" evidence="3">
    <location>
        <begin position="24"/>
        <end position="253"/>
    </location>
</feature>
<dbReference type="RefSeq" id="WP_413781328.1">
    <property type="nucleotide sequence ID" value="NZ_JAUOZS010000001.1"/>
</dbReference>
<comment type="similarity">
    <text evidence="2">Belongs to the UPF0173 family.</text>
</comment>
<sequence>MRSKLLALVLGLALILAAAPAAAAPAGPGGKTAVTFLGHAAFQLTSGGTTILIDPYLTGNPQAAASPDVIKADYILVTHAHQDHLGDTVAIARRTGAKVVATAEIARMLKDQGCDVISVHIGAKKAFDFGYVRVTTAIHGSGVAGGHAAGFIVNLRGVTVYHAGDTALFGDMALLGRLEKIDCALLPIGDNYTMGPDDAVEAVGMLTPKIVVPMHYNTHALIKQDPAAFKKAVETRFKGVKVEIMKPGGVLVL</sequence>
<dbReference type="SMART" id="SM00849">
    <property type="entry name" value="Lactamase_B"/>
    <property type="match status" value="1"/>
</dbReference>
<organism evidence="5 6">
    <name type="scientific">Anaeroselena agilis</name>
    <dbReference type="NCBI Taxonomy" id="3063788"/>
    <lineage>
        <taxon>Bacteria</taxon>
        <taxon>Bacillati</taxon>
        <taxon>Bacillota</taxon>
        <taxon>Negativicutes</taxon>
        <taxon>Acetonemataceae</taxon>
        <taxon>Anaeroselena</taxon>
    </lineage>
</organism>
<evidence type="ECO:0000259" key="4">
    <source>
        <dbReference type="SMART" id="SM00849"/>
    </source>
</evidence>
<reference evidence="5 6" key="1">
    <citation type="submission" date="2023-07" db="EMBL/GenBank/DDBJ databases">
        <title>The novel representative of Negativicutes class, Anaeroselena agilis gen. nov. sp. nov.</title>
        <authorList>
            <person name="Prokofeva M.I."/>
            <person name="Elcheninov A.G."/>
            <person name="Klyukina A."/>
            <person name="Kublanov I.V."/>
            <person name="Frolov E.N."/>
            <person name="Podosokorskaya O.A."/>
        </authorList>
    </citation>
    <scope>NUCLEOTIDE SEQUENCE [LARGE SCALE GENOMIC DNA]</scope>
    <source>
        <strain evidence="5 6">4137-cl</strain>
    </source>
</reference>
<feature type="domain" description="Metallo-beta-lactamase" evidence="4">
    <location>
        <begin position="38"/>
        <end position="215"/>
    </location>
</feature>
<dbReference type="PANTHER" id="PTHR43546:SF3">
    <property type="entry name" value="UPF0173 METAL-DEPENDENT HYDROLASE MJ1163"/>
    <property type="match status" value="1"/>
</dbReference>
<evidence type="ECO:0000313" key="5">
    <source>
        <dbReference type="EMBL" id="MDT8902859.1"/>
    </source>
</evidence>
<dbReference type="NCBIfam" id="NF001911">
    <property type="entry name" value="PRK00685.1"/>
    <property type="match status" value="1"/>
</dbReference>
<dbReference type="InterPro" id="IPR036866">
    <property type="entry name" value="RibonucZ/Hydroxyglut_hydro"/>
</dbReference>
<evidence type="ECO:0000256" key="1">
    <source>
        <dbReference type="ARBA" id="ARBA00022801"/>
    </source>
</evidence>